<name>A0A5C6DK52_9BACT</name>
<organism evidence="1 2">
    <name type="scientific">Novipirellula aureliae</name>
    <dbReference type="NCBI Taxonomy" id="2527966"/>
    <lineage>
        <taxon>Bacteria</taxon>
        <taxon>Pseudomonadati</taxon>
        <taxon>Planctomycetota</taxon>
        <taxon>Planctomycetia</taxon>
        <taxon>Pirellulales</taxon>
        <taxon>Pirellulaceae</taxon>
        <taxon>Novipirellula</taxon>
    </lineage>
</organism>
<dbReference type="Proteomes" id="UP000315471">
    <property type="component" value="Unassembled WGS sequence"/>
</dbReference>
<evidence type="ECO:0000313" key="2">
    <source>
        <dbReference type="Proteomes" id="UP000315471"/>
    </source>
</evidence>
<comment type="caution">
    <text evidence="1">The sequence shown here is derived from an EMBL/GenBank/DDBJ whole genome shotgun (WGS) entry which is preliminary data.</text>
</comment>
<gene>
    <name evidence="1" type="ORF">Q31b_49060</name>
</gene>
<proteinExistence type="predicted"/>
<protein>
    <submittedName>
        <fullName evidence="1">Uncharacterized protein</fullName>
    </submittedName>
</protein>
<dbReference type="AlphaFoldDB" id="A0A5C6DK52"/>
<sequence length="64" mass="7270">MKARHLVTDAELFLFGENSVRLFGSSEEFVGEKEVTEVFLGAWQSRYPLPLLLDSLDAPEQEAR</sequence>
<keyword evidence="2" id="KW-1185">Reference proteome</keyword>
<reference evidence="1 2" key="1">
    <citation type="submission" date="2019-02" db="EMBL/GenBank/DDBJ databases">
        <title>Deep-cultivation of Planctomycetes and their phenomic and genomic characterization uncovers novel biology.</title>
        <authorList>
            <person name="Wiegand S."/>
            <person name="Jogler M."/>
            <person name="Boedeker C."/>
            <person name="Pinto D."/>
            <person name="Vollmers J."/>
            <person name="Rivas-Marin E."/>
            <person name="Kohn T."/>
            <person name="Peeters S.H."/>
            <person name="Heuer A."/>
            <person name="Rast P."/>
            <person name="Oberbeckmann S."/>
            <person name="Bunk B."/>
            <person name="Jeske O."/>
            <person name="Meyerdierks A."/>
            <person name="Storesund J.E."/>
            <person name="Kallscheuer N."/>
            <person name="Luecker S."/>
            <person name="Lage O.M."/>
            <person name="Pohl T."/>
            <person name="Merkel B.J."/>
            <person name="Hornburger P."/>
            <person name="Mueller R.-W."/>
            <person name="Bruemmer F."/>
            <person name="Labrenz M."/>
            <person name="Spormann A.M."/>
            <person name="Op Den Camp H."/>
            <person name="Overmann J."/>
            <person name="Amann R."/>
            <person name="Jetten M.S.M."/>
            <person name="Mascher T."/>
            <person name="Medema M.H."/>
            <person name="Devos D.P."/>
            <person name="Kaster A.-K."/>
            <person name="Ovreas L."/>
            <person name="Rohde M."/>
            <person name="Galperin M.Y."/>
            <person name="Jogler C."/>
        </authorList>
    </citation>
    <scope>NUCLEOTIDE SEQUENCE [LARGE SCALE GENOMIC DNA]</scope>
    <source>
        <strain evidence="1 2">Q31b</strain>
    </source>
</reference>
<evidence type="ECO:0000313" key="1">
    <source>
        <dbReference type="EMBL" id="TWU36625.1"/>
    </source>
</evidence>
<dbReference type="EMBL" id="SJPY01000008">
    <property type="protein sequence ID" value="TWU36625.1"/>
    <property type="molecule type" value="Genomic_DNA"/>
</dbReference>
<accession>A0A5C6DK52</accession>